<dbReference type="GO" id="GO:0005694">
    <property type="term" value="C:chromosome"/>
    <property type="evidence" value="ECO:0007669"/>
    <property type="project" value="InterPro"/>
</dbReference>
<dbReference type="KEGG" id="sand:H3309_12285"/>
<comment type="catalytic activity">
    <reaction evidence="1 7 8">
        <text>ATP-dependent breakage, passage and rejoining of double-stranded DNA.</text>
        <dbReference type="EC" id="5.6.2.2"/>
    </reaction>
</comment>
<feature type="site" description="Interaction with DNA" evidence="7">
    <location>
        <position position="81"/>
    </location>
</feature>
<feature type="domain" description="Topo IIA-type catalytic" evidence="10">
    <location>
        <begin position="37"/>
        <end position="502"/>
    </location>
</feature>
<proteinExistence type="inferred from homology"/>
<dbReference type="GO" id="GO:0009330">
    <property type="term" value="C:DNA topoisomerase type II (double strand cut, ATP-hydrolyzing) complex"/>
    <property type="evidence" value="ECO:0007669"/>
    <property type="project" value="TreeGrafter"/>
</dbReference>
<comment type="similarity">
    <text evidence="7">Belongs to the type II topoisomerase GyrA/ParC subunit family. ParC type 1 subfamily.</text>
</comment>
<dbReference type="HAMAP" id="MF_00936">
    <property type="entry name" value="ParC_type1"/>
    <property type="match status" value="1"/>
</dbReference>
<feature type="active site" description="O-(5'-phospho-DNA)-tyrosine intermediate" evidence="7 8">
    <location>
        <position position="125"/>
    </location>
</feature>
<dbReference type="Pfam" id="PF03989">
    <property type="entry name" value="DNA_gyraseA_C"/>
    <property type="match status" value="2"/>
</dbReference>
<dbReference type="InterPro" id="IPR013760">
    <property type="entry name" value="Topo_IIA-like_dom_sf"/>
</dbReference>
<dbReference type="GO" id="GO:0003918">
    <property type="term" value="F:DNA topoisomerase type II (double strand cut, ATP-hydrolyzing) activity"/>
    <property type="evidence" value="ECO:0007669"/>
    <property type="project" value="UniProtKB-UniRule"/>
</dbReference>
<dbReference type="Gene3D" id="2.120.10.90">
    <property type="entry name" value="DNA gyrase/topoisomerase IV, subunit A, C-terminal"/>
    <property type="match status" value="1"/>
</dbReference>
<dbReference type="CDD" id="cd00187">
    <property type="entry name" value="TOP4c"/>
    <property type="match status" value="1"/>
</dbReference>
<dbReference type="EC" id="5.6.2.2" evidence="7"/>
<dbReference type="SUPFAM" id="SSF56719">
    <property type="entry name" value="Type II DNA topoisomerase"/>
    <property type="match status" value="1"/>
</dbReference>
<dbReference type="Proteomes" id="UP000515292">
    <property type="component" value="Chromosome"/>
</dbReference>
<name>A0A7G5IFJ7_9SPHN</name>
<dbReference type="Gene3D" id="1.10.268.10">
    <property type="entry name" value="Topoisomerase, domain 3"/>
    <property type="match status" value="1"/>
</dbReference>
<feature type="site" description="Transition state stabilizer" evidence="7">
    <location>
        <position position="124"/>
    </location>
</feature>
<evidence type="ECO:0000256" key="7">
    <source>
        <dbReference type="HAMAP-Rule" id="MF_00936"/>
    </source>
</evidence>
<evidence type="ECO:0000256" key="6">
    <source>
        <dbReference type="ARBA" id="ARBA00023235"/>
    </source>
</evidence>
<feature type="region of interest" description="Disordered" evidence="9">
    <location>
        <begin position="708"/>
        <end position="747"/>
    </location>
</feature>
<dbReference type="InterPro" id="IPR006691">
    <property type="entry name" value="GyrA/parC_rep"/>
</dbReference>
<evidence type="ECO:0000256" key="8">
    <source>
        <dbReference type="PROSITE-ProRule" id="PRU01384"/>
    </source>
</evidence>
<comment type="subcellular location">
    <subcellularLocation>
        <location evidence="7">Cell membrane</location>
        <topology evidence="7">Peripheral membrane protein</topology>
    </subcellularLocation>
</comment>
<dbReference type="InterPro" id="IPR005742">
    <property type="entry name" value="TopoIV_A_Gneg"/>
</dbReference>
<evidence type="ECO:0000313" key="11">
    <source>
        <dbReference type="EMBL" id="QMW22139.1"/>
    </source>
</evidence>
<dbReference type="InterPro" id="IPR002205">
    <property type="entry name" value="Topo_IIA_dom_A"/>
</dbReference>
<dbReference type="GO" id="GO:0005737">
    <property type="term" value="C:cytoplasm"/>
    <property type="evidence" value="ECO:0007669"/>
    <property type="project" value="TreeGrafter"/>
</dbReference>
<dbReference type="InterPro" id="IPR035516">
    <property type="entry name" value="Gyrase/topoIV_suA_C"/>
</dbReference>
<dbReference type="InterPro" id="IPR050220">
    <property type="entry name" value="Type_II_DNA_Topoisomerases"/>
</dbReference>
<evidence type="ECO:0000256" key="2">
    <source>
        <dbReference type="ARBA" id="ARBA00022475"/>
    </source>
</evidence>
<dbReference type="AlphaFoldDB" id="A0A7G5IFJ7"/>
<accession>A0A7G5IFJ7</accession>
<sequence length="747" mass="81471">MSASPSPTNAIVEEPFEAALSERYLVYALSTITSRSLPDVRDGLKPVHRRLLWAMRLLRLDPENGYKKCARVVGDVIGKYHPHGDVAVYDAMVRLAQDFALRVPLVDGQGNFGNIDGDNPAAMRYTEARLTRAAILLMDGVDEDTVGFKPTYNGEEEEPEVFPAAFPNLLANGASGIAVGMATSIPPHNVAEIAAAATLLIDNPDTSLIDLMAVLPGPDFPTGGVIVDGRDALIEAYGSGRGSVRLRAAWAVEEGARGSWAIIVSAIPYQVQKSKLIEAIAALINEKKLPILEDVRDESDAEIRLVLEPRARTVDPATLMESLFKLTDLEVRVSFNMNVLDDRRTPQVMGLRGLLLAWLKHRREVLVRAAEHRLTQIADRLELLAGYLIAYLNLDEVIRIIREEDAPKPVLMARFALNDRQAEAILNMRLRALRRLEELEIGREDAKLREEQAGLQALVGSEARQRTALKKQLAELAKLYATDTPLGRRRTTFADAPAAMALTAEAMIEREPLTVIASAKNWIRAMKGHVDLTTTDLKYKDGDGAAYAFHAETTDRLLLLTSSGRAFTLAANDLPGGRGFGEPMSLMVDLPAGDAVVHLGAWRPDTRWLLAASDGRGFLCESNDLLAETRKGRQVLNPREGARLAVARPVPAGADSVAVVGDNRKLLVMPLSDLPVMARGQGVTLQKYRDGGLSDALPFRLADGLSWTMGGDSGRTRTEADLTPWRGARGAAGRLPPNGFPRDNRFG</sequence>
<dbReference type="PROSITE" id="PS52040">
    <property type="entry name" value="TOPO_IIA"/>
    <property type="match status" value="1"/>
</dbReference>
<dbReference type="InterPro" id="IPR013757">
    <property type="entry name" value="Topo_IIA_A_a_sf"/>
</dbReference>
<feature type="site" description="Interaction with DNA" evidence="7">
    <location>
        <position position="45"/>
    </location>
</feature>
<keyword evidence="2 7" id="KW-1003">Cell membrane</keyword>
<dbReference type="NCBIfam" id="NF004044">
    <property type="entry name" value="PRK05561.1"/>
    <property type="match status" value="1"/>
</dbReference>
<keyword evidence="3 7" id="KW-0799">Topoisomerase</keyword>
<evidence type="ECO:0000256" key="3">
    <source>
        <dbReference type="ARBA" id="ARBA00023029"/>
    </source>
</evidence>
<dbReference type="Gene3D" id="3.30.1360.40">
    <property type="match status" value="1"/>
</dbReference>
<protein>
    <recommendedName>
        <fullName evidence="7">DNA topoisomerase 4 subunit A</fullName>
        <ecNumber evidence="7">5.6.2.2</ecNumber>
    </recommendedName>
    <alternativeName>
        <fullName evidence="7">Topoisomerase IV subunit A</fullName>
    </alternativeName>
</protein>
<organism evidence="11 12">
    <name type="scientific">Sandaracinobacteroides saxicola</name>
    <dbReference type="NCBI Taxonomy" id="2759707"/>
    <lineage>
        <taxon>Bacteria</taxon>
        <taxon>Pseudomonadati</taxon>
        <taxon>Pseudomonadota</taxon>
        <taxon>Alphaproteobacteria</taxon>
        <taxon>Sphingomonadales</taxon>
        <taxon>Sphingosinicellaceae</taxon>
        <taxon>Sandaracinobacteroides</taxon>
    </lineage>
</organism>
<feature type="site" description="Interaction with DNA" evidence="7">
    <location>
        <position position="83"/>
    </location>
</feature>
<keyword evidence="6 7" id="KW-0413">Isomerase</keyword>
<gene>
    <name evidence="7 11" type="primary">parC</name>
    <name evidence="11" type="ORF">H3309_12285</name>
</gene>
<keyword evidence="12" id="KW-1185">Reference proteome</keyword>
<dbReference type="GO" id="GO:0006265">
    <property type="term" value="P:DNA topological change"/>
    <property type="evidence" value="ECO:0007669"/>
    <property type="project" value="UniProtKB-UniRule"/>
</dbReference>
<evidence type="ECO:0000256" key="1">
    <source>
        <dbReference type="ARBA" id="ARBA00000185"/>
    </source>
</evidence>
<dbReference type="GO" id="GO:0005524">
    <property type="term" value="F:ATP binding"/>
    <property type="evidence" value="ECO:0007669"/>
    <property type="project" value="InterPro"/>
</dbReference>
<dbReference type="Pfam" id="PF00521">
    <property type="entry name" value="DNA_topoisoIV"/>
    <property type="match status" value="1"/>
</dbReference>
<dbReference type="Gene3D" id="3.90.199.10">
    <property type="entry name" value="Topoisomerase II, domain 5"/>
    <property type="match status" value="1"/>
</dbReference>
<dbReference type="PANTHER" id="PTHR43493:SF1">
    <property type="entry name" value="DNA TOPOISOMERASE 4 SUBUNIT A"/>
    <property type="match status" value="1"/>
</dbReference>
<evidence type="ECO:0000313" key="12">
    <source>
        <dbReference type="Proteomes" id="UP000515292"/>
    </source>
</evidence>
<comment type="subunit">
    <text evidence="7">Heterotetramer composed of ParC and ParE.</text>
</comment>
<dbReference type="GO" id="GO:0007059">
    <property type="term" value="P:chromosome segregation"/>
    <property type="evidence" value="ECO:0007669"/>
    <property type="project" value="UniProtKB-UniRule"/>
</dbReference>
<dbReference type="InterPro" id="IPR013758">
    <property type="entry name" value="Topo_IIA_A/C_ab"/>
</dbReference>
<evidence type="ECO:0000256" key="9">
    <source>
        <dbReference type="SAM" id="MobiDB-lite"/>
    </source>
</evidence>
<dbReference type="NCBIfam" id="TIGR01062">
    <property type="entry name" value="parC_Gneg"/>
    <property type="match status" value="1"/>
</dbReference>
<keyword evidence="5 7" id="KW-0472">Membrane</keyword>
<dbReference type="SUPFAM" id="SSF101904">
    <property type="entry name" value="GyrA/ParC C-terminal domain-like"/>
    <property type="match status" value="1"/>
</dbReference>
<evidence type="ECO:0000259" key="10">
    <source>
        <dbReference type="PROSITE" id="PS52040"/>
    </source>
</evidence>
<dbReference type="GO" id="GO:0019897">
    <property type="term" value="C:extrinsic component of plasma membrane"/>
    <property type="evidence" value="ECO:0007669"/>
    <property type="project" value="UniProtKB-UniRule"/>
</dbReference>
<dbReference type="SMART" id="SM00434">
    <property type="entry name" value="TOP4c"/>
    <property type="match status" value="1"/>
</dbReference>
<comment type="function">
    <text evidence="7">Topoisomerase IV is essential for chromosome segregation. It relaxes supercoiled DNA. Performs the decatenation events required during the replication of a circular DNA molecule.</text>
</comment>
<evidence type="ECO:0000256" key="5">
    <source>
        <dbReference type="ARBA" id="ARBA00023136"/>
    </source>
</evidence>
<dbReference type="PANTHER" id="PTHR43493">
    <property type="entry name" value="DNA GYRASE/TOPOISOMERASE SUBUNIT A"/>
    <property type="match status" value="1"/>
</dbReference>
<dbReference type="EMBL" id="CP059851">
    <property type="protein sequence ID" value="QMW22139.1"/>
    <property type="molecule type" value="Genomic_DNA"/>
</dbReference>
<evidence type="ECO:0000256" key="4">
    <source>
        <dbReference type="ARBA" id="ARBA00023125"/>
    </source>
</evidence>
<reference evidence="11 12" key="1">
    <citation type="submission" date="2020-07" db="EMBL/GenBank/DDBJ databases">
        <title>Complete genome sequence for Sandaracinobacter sp. M6.</title>
        <authorList>
            <person name="Tang Y."/>
            <person name="Liu Q."/>
            <person name="Guo Z."/>
            <person name="Lei P."/>
            <person name="Huang B."/>
        </authorList>
    </citation>
    <scope>NUCLEOTIDE SEQUENCE [LARGE SCALE GENOMIC DNA]</scope>
    <source>
        <strain evidence="11 12">M6</strain>
    </source>
</reference>
<dbReference type="RefSeq" id="WP_182294984.1">
    <property type="nucleotide sequence ID" value="NZ_CP059851.1"/>
</dbReference>
<dbReference type="GO" id="GO:0003677">
    <property type="term" value="F:DNA binding"/>
    <property type="evidence" value="ECO:0007669"/>
    <property type="project" value="UniProtKB-UniRule"/>
</dbReference>
<keyword evidence="4 7" id="KW-0238">DNA-binding</keyword>